<comment type="subcellular location">
    <subcellularLocation>
        <location evidence="1">Nucleus</location>
    </subcellularLocation>
</comment>
<evidence type="ECO:0000256" key="3">
    <source>
        <dbReference type="ARBA" id="ARBA00022737"/>
    </source>
</evidence>
<dbReference type="InterPro" id="IPR013087">
    <property type="entry name" value="Znf_C2H2_type"/>
</dbReference>
<proteinExistence type="predicted"/>
<evidence type="ECO:0000259" key="9">
    <source>
        <dbReference type="PROSITE" id="PS50157"/>
    </source>
</evidence>
<dbReference type="PROSITE" id="PS00028">
    <property type="entry name" value="ZINC_FINGER_C2H2_1"/>
    <property type="match status" value="7"/>
</dbReference>
<dbReference type="PROSITE" id="PS50157">
    <property type="entry name" value="ZINC_FINGER_C2H2_2"/>
    <property type="match status" value="9"/>
</dbReference>
<evidence type="ECO:0000256" key="6">
    <source>
        <dbReference type="ARBA" id="ARBA00023242"/>
    </source>
</evidence>
<dbReference type="Gene3D" id="3.30.160.60">
    <property type="entry name" value="Classic Zinc Finger"/>
    <property type="match status" value="7"/>
</dbReference>
<feature type="domain" description="C2H2-type" evidence="9">
    <location>
        <begin position="1103"/>
        <end position="1130"/>
    </location>
</feature>
<name>A0ABY7EZC4_MYAAR</name>
<feature type="domain" description="C2H2-type" evidence="9">
    <location>
        <begin position="1131"/>
        <end position="1160"/>
    </location>
</feature>
<evidence type="ECO:0000313" key="10">
    <source>
        <dbReference type="EMBL" id="WAR12491.1"/>
    </source>
</evidence>
<feature type="domain" description="C2H2-type" evidence="9">
    <location>
        <begin position="358"/>
        <end position="386"/>
    </location>
</feature>
<evidence type="ECO:0000256" key="8">
    <source>
        <dbReference type="SAM" id="MobiDB-lite"/>
    </source>
</evidence>
<keyword evidence="11" id="KW-1185">Reference proteome</keyword>
<dbReference type="SUPFAM" id="SSF57667">
    <property type="entry name" value="beta-beta-alpha zinc fingers"/>
    <property type="match status" value="5"/>
</dbReference>
<dbReference type="SMART" id="SM00355">
    <property type="entry name" value="ZnF_C2H2"/>
    <property type="match status" value="20"/>
</dbReference>
<evidence type="ECO:0000256" key="5">
    <source>
        <dbReference type="ARBA" id="ARBA00022833"/>
    </source>
</evidence>
<feature type="domain" description="C2H2-type" evidence="9">
    <location>
        <begin position="235"/>
        <end position="262"/>
    </location>
</feature>
<evidence type="ECO:0000313" key="11">
    <source>
        <dbReference type="Proteomes" id="UP001164746"/>
    </source>
</evidence>
<keyword evidence="4 7" id="KW-0863">Zinc-finger</keyword>
<keyword evidence="2" id="KW-0479">Metal-binding</keyword>
<dbReference type="PANTHER" id="PTHR24388:SF54">
    <property type="entry name" value="PROTEIN ESCARGOT"/>
    <property type="match status" value="1"/>
</dbReference>
<feature type="region of interest" description="Disordered" evidence="8">
    <location>
        <begin position="1022"/>
        <end position="1043"/>
    </location>
</feature>
<dbReference type="InterPro" id="IPR050527">
    <property type="entry name" value="Snail/Krueppel_Znf"/>
</dbReference>
<feature type="compositionally biased region" description="Basic and acidic residues" evidence="8">
    <location>
        <begin position="1260"/>
        <end position="1269"/>
    </location>
</feature>
<feature type="region of interest" description="Disordered" evidence="8">
    <location>
        <begin position="914"/>
        <end position="935"/>
    </location>
</feature>
<dbReference type="PANTHER" id="PTHR24388">
    <property type="entry name" value="ZINC FINGER PROTEIN"/>
    <property type="match status" value="1"/>
</dbReference>
<evidence type="ECO:0000256" key="7">
    <source>
        <dbReference type="PROSITE-ProRule" id="PRU00042"/>
    </source>
</evidence>
<feature type="domain" description="C2H2-type" evidence="9">
    <location>
        <begin position="1238"/>
        <end position="1265"/>
    </location>
</feature>
<feature type="compositionally biased region" description="Low complexity" evidence="8">
    <location>
        <begin position="1431"/>
        <end position="1442"/>
    </location>
</feature>
<feature type="compositionally biased region" description="Polar residues" evidence="8">
    <location>
        <begin position="1405"/>
        <end position="1430"/>
    </location>
</feature>
<feature type="region of interest" description="Disordered" evidence="8">
    <location>
        <begin position="1257"/>
        <end position="1280"/>
    </location>
</feature>
<accession>A0ABY7EZC4</accession>
<gene>
    <name evidence="10" type="ORF">MAR_026671</name>
</gene>
<keyword evidence="3" id="KW-0677">Repeat</keyword>
<dbReference type="InterPro" id="IPR036236">
    <property type="entry name" value="Znf_C2H2_sf"/>
</dbReference>
<feature type="compositionally biased region" description="Basic residues" evidence="8">
    <location>
        <begin position="59"/>
        <end position="69"/>
    </location>
</feature>
<sequence length="1779" mass="199619">MSDGATKLDDDGSVQSGIKRAGRTRICKQCKYTTTDVREFSNHRLHAHADENNDESKTVTRKTNLRRKSSAASEKSIVTPTEVDFEKDLLKEDNKSTKTDFDISVEQKQTMASEQISPELLSSLALAPRKTSVNDSNNESMERATIENMNGVGEEVLMEKDDDQDDEPRLIIADASENGDIAESELNNSDGLAPSRSGNIQNRNYLCGNCDYSTTSAKTFLHHQRDVHNSGIAIYECDFCDYATKYKQKLPRHRRLHFFGKDGLQESDLESSLTDRELREHMNNTSVNMELLNGEEDLDDDAEMYDEDDEDMVTLSSREEQVATPGGSIVGDVKKKRIRQEVDPLKYYEVVDDVGVKYACSKCGNVYKWRKSLNKHWKEKHCGETPDLTKPPATLQNYTLYSRYKAKYGGQPPPPAAPNVVYGAAAAPPANQIKHRGTPTSSHSGSSRLDEDQLQSFQSVSSLSNVVMPRKIGPFIGGTNSNNNSMFNPAVTLASLAKGSPRTAESHHDVRHMMHESMEASREKAKLIERAREMFSQQSKSMTAGDAQQMEPLDFSKKSSDSSSKSETSARSEHSWGDNNSESDSLTEMPISMMVSQANNQIAAAMKQSQAMEVDSSVLQCGKCNFTAKTLTDYSSHMTLHLNKRAFKCAECHAHFTGIEELNQHFLDSHSEKIQEHKEAIQKIPHGLQQTYHLLRMPLDSISNLSSQELASNEPKQLKCNMCSFVAKWPAELQKHAVSHSEERPFVCMVCGSTYKWKWDLVKHFEKSHSSLPNPYKRREGGGVMAANSPATPPPDMMSTPKQEPPMMIDIAAMQAGYADNEMPPAKKRRLSESEMQQGTEHYFRELVERQMQARHELGQLELPPHLKMHMQNRGAFSDPMPKLRNEVMRDELENQTPKRNVHEALKQRLNNGNNKMDIITPSPPSSLKVEKKTDSKGNEVMLPYKCTVCEYRARWPSEISQHMKNHSNEKPFHCPRCSYKSKWKWDVVKHLRRCGGGTVHDVIDTTKVKKMAPPNVMVMPASSGHQQQSPSMNSHSMKKPSPNQPVFPTYSMNLPISLPSSVSKSLAANFSMVKNGLDNRENMDIDGNNRSAFRSLTSPSIHGCPECPFVGNSPTELKRHALLHSEAKPFSCHTCGYSTRWKCDLKKHMKNYGHANTTITLDSGDDEMENNHDEFTEMSDLDSDEDQSTLYMCPQCPYNSYKKKAYEHHLKIHGGWNSMNDDTPDKMSKQKESSSKYKCSKCSFHGNDLSSFLQHKRSHQAEENEAQDRSVTPVSDVSNRTIQLKHRRKPVKQLKCSQCPYVCFKQASLDIHDAMHIIRGSETCLCLYCTYNVFNKSLLLKHMRLHPEYNPAECSEAEGKVTAAELMEMEDLEEKEINGDDSESSDENNFGDSQNEDDILDFSANASRTSTPVSLPNGSGNGKQQPSPTNNNSILSNMNNNEKTSPSSGMNLPCEWCSATFPNVVALYHHSQSLHPNQLQAQEAGDVAARQAPSKESPLEQIVRERQREYQVYHQFMARQQPQIALQIQSQLQSGAQGSSDLLRKLVPLAPKPQTSTTQSPGGQTQPLDVNIPMDVSSQGEQLSPNQLAALRARKSVSLQKKARSFQCTKCTFTAPNAVTYLRHIERHGSNCKHTCLYCDYSIDRLNLLYQHMKGTHPSKWSGTTEEKISLSVNAEDGNNNFIEEAEDNAAEDPDADASAEYLNGREAAITEGGALFDFQTQGLKPTLVLLDETTWRGVQIQVCSLDGRRHFKCLKCMYINSNAANTANHSQQHGLFA</sequence>
<keyword evidence="5" id="KW-0862">Zinc</keyword>
<feature type="region of interest" description="Disordered" evidence="8">
    <location>
        <begin position="1552"/>
        <end position="1571"/>
    </location>
</feature>
<evidence type="ECO:0000256" key="4">
    <source>
        <dbReference type="ARBA" id="ARBA00022771"/>
    </source>
</evidence>
<evidence type="ECO:0000256" key="1">
    <source>
        <dbReference type="ARBA" id="ARBA00004123"/>
    </source>
</evidence>
<feature type="compositionally biased region" description="Polar residues" evidence="8">
    <location>
        <begin position="438"/>
        <end position="447"/>
    </location>
</feature>
<feature type="region of interest" description="Disordered" evidence="8">
    <location>
        <begin position="431"/>
        <end position="452"/>
    </location>
</feature>
<evidence type="ECO:0000256" key="2">
    <source>
        <dbReference type="ARBA" id="ARBA00022723"/>
    </source>
</evidence>
<organism evidence="10 11">
    <name type="scientific">Mya arenaria</name>
    <name type="common">Soft-shell clam</name>
    <dbReference type="NCBI Taxonomy" id="6604"/>
    <lineage>
        <taxon>Eukaryota</taxon>
        <taxon>Metazoa</taxon>
        <taxon>Spiralia</taxon>
        <taxon>Lophotrochozoa</taxon>
        <taxon>Mollusca</taxon>
        <taxon>Bivalvia</taxon>
        <taxon>Autobranchia</taxon>
        <taxon>Heteroconchia</taxon>
        <taxon>Euheterodonta</taxon>
        <taxon>Imparidentia</taxon>
        <taxon>Neoheterodontei</taxon>
        <taxon>Myida</taxon>
        <taxon>Myoidea</taxon>
        <taxon>Myidae</taxon>
        <taxon>Mya</taxon>
    </lineage>
</organism>
<feature type="region of interest" description="Disordered" evidence="8">
    <location>
        <begin position="535"/>
        <end position="585"/>
    </location>
</feature>
<feature type="compositionally biased region" description="Acidic residues" evidence="8">
    <location>
        <begin position="1376"/>
        <end position="1387"/>
    </location>
</feature>
<feature type="domain" description="C2H2-type" evidence="9">
    <location>
        <begin position="718"/>
        <end position="745"/>
    </location>
</feature>
<dbReference type="EMBL" id="CP111019">
    <property type="protein sequence ID" value="WAR12491.1"/>
    <property type="molecule type" value="Genomic_DNA"/>
</dbReference>
<feature type="region of interest" description="Disordered" evidence="8">
    <location>
        <begin position="45"/>
        <end position="75"/>
    </location>
</feature>
<keyword evidence="6" id="KW-0539">Nucleus</keyword>
<reference evidence="10" key="1">
    <citation type="submission" date="2022-11" db="EMBL/GenBank/DDBJ databases">
        <title>Centuries of genome instability and evolution in soft-shell clam transmissible cancer (bioRxiv).</title>
        <authorList>
            <person name="Hart S.F.M."/>
            <person name="Yonemitsu M.A."/>
            <person name="Giersch R.M."/>
            <person name="Beal B.F."/>
            <person name="Arriagada G."/>
            <person name="Davis B.W."/>
            <person name="Ostrander E.A."/>
            <person name="Goff S.P."/>
            <person name="Metzger M.J."/>
        </authorList>
    </citation>
    <scope>NUCLEOTIDE SEQUENCE</scope>
    <source>
        <strain evidence="10">MELC-2E11</strain>
        <tissue evidence="10">Siphon/mantle</tissue>
    </source>
</reference>
<feature type="compositionally biased region" description="Low complexity" evidence="8">
    <location>
        <begin position="1554"/>
        <end position="1568"/>
    </location>
</feature>
<feature type="domain" description="C2H2-type" evidence="9">
    <location>
        <begin position="746"/>
        <end position="774"/>
    </location>
</feature>
<protein>
    <submittedName>
        <fullName evidence="10">ZFP64-like protein</fullName>
    </submittedName>
</protein>
<feature type="compositionally biased region" description="Basic and acidic residues" evidence="8">
    <location>
        <begin position="45"/>
        <end position="58"/>
    </location>
</feature>
<feature type="compositionally biased region" description="Polar residues" evidence="8">
    <location>
        <begin position="1024"/>
        <end position="1036"/>
    </location>
</feature>
<feature type="compositionally biased region" description="Polar residues" evidence="8">
    <location>
        <begin position="1270"/>
        <end position="1280"/>
    </location>
</feature>
<feature type="region of interest" description="Disordered" evidence="8">
    <location>
        <begin position="770"/>
        <end position="800"/>
    </location>
</feature>
<feature type="domain" description="C2H2-type" evidence="9">
    <location>
        <begin position="945"/>
        <end position="972"/>
    </location>
</feature>
<feature type="domain" description="C2H2-type" evidence="9">
    <location>
        <begin position="647"/>
        <end position="675"/>
    </location>
</feature>
<feature type="region of interest" description="Disordered" evidence="8">
    <location>
        <begin position="1376"/>
        <end position="1450"/>
    </location>
</feature>
<dbReference type="Proteomes" id="UP001164746">
    <property type="component" value="Chromosome 8"/>
</dbReference>